<proteinExistence type="predicted"/>
<evidence type="ECO:0000259" key="1">
    <source>
        <dbReference type="Pfam" id="PF19838"/>
    </source>
</evidence>
<reference evidence="2" key="1">
    <citation type="submission" date="2005-08" db="EMBL/GenBank/DDBJ databases">
        <title>Complete sequence of Chlorobium chlorochromatii CaD3.</title>
        <authorList>
            <person name="Copeland A."/>
            <person name="Lucas S."/>
            <person name="Lapidus A."/>
            <person name="Barry K."/>
            <person name="Detter J.C."/>
            <person name="Glavina T."/>
            <person name="Hammon N."/>
            <person name="Israni S."/>
            <person name="Pitluck S."/>
            <person name="Bryant D."/>
            <person name="Schmutz J."/>
            <person name="Larimer F."/>
            <person name="Land M."/>
            <person name="Kyrpides N."/>
            <person name="Ivanova N."/>
            <person name="Richardson P."/>
        </authorList>
    </citation>
    <scope>NUCLEOTIDE SEQUENCE [LARGE SCALE GENOMIC DNA]</scope>
    <source>
        <strain evidence="2">CaD3</strain>
    </source>
</reference>
<dbReference type="STRING" id="340177.Cag_1298"/>
<evidence type="ECO:0000313" key="2">
    <source>
        <dbReference type="EMBL" id="ABB28558.1"/>
    </source>
</evidence>
<dbReference type="PANTHER" id="PTHR30189">
    <property type="entry name" value="LPS-ASSEMBLY PROTEIN"/>
    <property type="match status" value="1"/>
</dbReference>
<protein>
    <recommendedName>
        <fullName evidence="1">LPS-assembly protein LptD central domain-containing protein</fullName>
    </recommendedName>
</protein>
<dbReference type="KEGG" id="cch:Cag_1298"/>
<dbReference type="HOGENOM" id="CLU_007637_0_0_10"/>
<dbReference type="GO" id="GO:1990351">
    <property type="term" value="C:transporter complex"/>
    <property type="evidence" value="ECO:0007669"/>
    <property type="project" value="TreeGrafter"/>
</dbReference>
<name>Q3AR17_CHLCH</name>
<gene>
    <name evidence="2" type="ordered locus">Cag_1298</name>
</gene>
<dbReference type="AlphaFoldDB" id="Q3AR17"/>
<dbReference type="InterPro" id="IPR050218">
    <property type="entry name" value="LptD"/>
</dbReference>
<dbReference type="InterPro" id="IPR045659">
    <property type="entry name" value="LptD_2"/>
</dbReference>
<sequence>MALGFHIQQQRRNVAIVLPMLLPLLLLPFSTLLSATPAKKAPFTASPKSSFTTTILFTAKDSVLYHAEKQTMSLWGNAVMKDAATSVTSPKMVIDLPASRLTAYGEQASPTIPAKPAIFSDPQGSFNSSAILYDFATRKGTTTALSSNYNGLQVKGGNVERLENGVLKITDATFTTCLEEEPHYWFESTTMTITPEGKVTAKPLYMYMRPEIFSARLPAVPVLALPYMKFSTKPSRTSGVLLPSVSRFDNSTALSGMGYYWAIDEYADLRNEGDIAQNGSWRLGERLRYRKRDRFSSEVQGEFKQYQTANEWNARVIHNHRFNATTQLDANLAFSGGERRYEVNSMDSQTLVSEQTAANASMAKSFGDNKALLALTLNGWRDLRNDNGVTNLTASYYQQPLFLSQPPTMYDEKAWQLGGYTLLKSNQTRWFGDNQNGHTITAALEADYFTRFNPASQLLLRQGVVVQAEKPVDELSTHNYQRTTLLLPLQANARLFEHLYLQSGITAIQTLSTDEDESNYATLLLHSAASTRLYGTLATPALTPLLGLSALRHTFIPELRFSWNPPFSALPISNDATNSYVWPFDTPFVIGIEPYFGALPDGQNRIGITLKNILHGKFHSNKQNAADSIAASTDKSVALLTLNVATALNTATEDFRWQPLTITASSNALTPSLFISGGTMYDFYSFEPATGNRIARLNSDEGKSALRFVKGYANISVALQGDVSSKSAPPTQPVVARTEQALYADRFRMSSFAAVDYSLPWQATFSLYSESDKSNPLQAVSTTLLHSAVRVALSPTWQAGFTTGYDLDRKTMVFPLVQAYHDLHCWQIGMQWVPSGEFKGYALSVGLKNFPAF</sequence>
<accession>Q3AR17</accession>
<dbReference type="PANTHER" id="PTHR30189:SF1">
    <property type="entry name" value="LPS-ASSEMBLY PROTEIN LPTD"/>
    <property type="match status" value="1"/>
</dbReference>
<dbReference type="EMBL" id="CP000108">
    <property type="protein sequence ID" value="ABB28558.1"/>
    <property type="molecule type" value="Genomic_DNA"/>
</dbReference>
<dbReference type="GO" id="GO:0009279">
    <property type="term" value="C:cell outer membrane"/>
    <property type="evidence" value="ECO:0007669"/>
    <property type="project" value="TreeGrafter"/>
</dbReference>
<organism evidence="2">
    <name type="scientific">Chlorobium chlorochromatii (strain CaD3)</name>
    <dbReference type="NCBI Taxonomy" id="340177"/>
    <lineage>
        <taxon>Bacteria</taxon>
        <taxon>Pseudomonadati</taxon>
        <taxon>Chlorobiota</taxon>
        <taxon>Chlorobiia</taxon>
        <taxon>Chlorobiales</taxon>
        <taxon>Chlorobiaceae</taxon>
        <taxon>Chlorobium/Pelodictyon group</taxon>
        <taxon>Chlorobium</taxon>
    </lineage>
</organism>
<dbReference type="Pfam" id="PF19838">
    <property type="entry name" value="LptD_2"/>
    <property type="match status" value="1"/>
</dbReference>
<dbReference type="eggNOG" id="COG1452">
    <property type="taxonomic scope" value="Bacteria"/>
</dbReference>
<feature type="domain" description="LPS-assembly protein LptD central" evidence="1">
    <location>
        <begin position="219"/>
        <end position="684"/>
    </location>
</feature>